<feature type="compositionally biased region" description="Polar residues" evidence="2">
    <location>
        <begin position="21"/>
        <end position="32"/>
    </location>
</feature>
<organism evidence="3 4">
    <name type="scientific">Meganyctiphanes norvegica</name>
    <name type="common">Northern krill</name>
    <name type="synonym">Thysanopoda norvegica</name>
    <dbReference type="NCBI Taxonomy" id="48144"/>
    <lineage>
        <taxon>Eukaryota</taxon>
        <taxon>Metazoa</taxon>
        <taxon>Ecdysozoa</taxon>
        <taxon>Arthropoda</taxon>
        <taxon>Crustacea</taxon>
        <taxon>Multicrustacea</taxon>
        <taxon>Malacostraca</taxon>
        <taxon>Eumalacostraca</taxon>
        <taxon>Eucarida</taxon>
        <taxon>Euphausiacea</taxon>
        <taxon>Euphausiidae</taxon>
        <taxon>Meganyctiphanes</taxon>
    </lineage>
</organism>
<feature type="compositionally biased region" description="Polar residues" evidence="2">
    <location>
        <begin position="1"/>
        <end position="10"/>
    </location>
</feature>
<comment type="caution">
    <text evidence="3">The sequence shown here is derived from an EMBL/GenBank/DDBJ whole genome shotgun (WGS) entry which is preliminary data.</text>
</comment>
<feature type="compositionally biased region" description="Basic residues" evidence="2">
    <location>
        <begin position="299"/>
        <end position="310"/>
    </location>
</feature>
<dbReference type="Proteomes" id="UP001497623">
    <property type="component" value="Unassembled WGS sequence"/>
</dbReference>
<name>A0AAV2RGE4_MEGNR</name>
<feature type="coiled-coil region" evidence="1">
    <location>
        <begin position="140"/>
        <end position="174"/>
    </location>
</feature>
<feature type="compositionally biased region" description="Pro residues" evidence="2">
    <location>
        <begin position="210"/>
        <end position="220"/>
    </location>
</feature>
<feature type="compositionally biased region" description="Low complexity" evidence="2">
    <location>
        <begin position="256"/>
        <end position="273"/>
    </location>
</feature>
<reference evidence="3 4" key="1">
    <citation type="submission" date="2024-05" db="EMBL/GenBank/DDBJ databases">
        <authorList>
            <person name="Wallberg A."/>
        </authorList>
    </citation>
    <scope>NUCLEOTIDE SEQUENCE [LARGE SCALE GENOMIC DNA]</scope>
</reference>
<feature type="region of interest" description="Disordered" evidence="2">
    <location>
        <begin position="468"/>
        <end position="534"/>
    </location>
</feature>
<feature type="compositionally biased region" description="Polar residues" evidence="2">
    <location>
        <begin position="469"/>
        <end position="495"/>
    </location>
</feature>
<evidence type="ECO:0000313" key="3">
    <source>
        <dbReference type="EMBL" id="CAL4124989.1"/>
    </source>
</evidence>
<proteinExistence type="predicted"/>
<keyword evidence="4" id="KW-1185">Reference proteome</keyword>
<accession>A0AAV2RGE4</accession>
<evidence type="ECO:0000313" key="4">
    <source>
        <dbReference type="Proteomes" id="UP001497623"/>
    </source>
</evidence>
<feature type="region of interest" description="Disordered" evidence="2">
    <location>
        <begin position="184"/>
        <end position="443"/>
    </location>
</feature>
<dbReference type="AlphaFoldDB" id="A0AAV2RGE4"/>
<sequence length="534" mass="60233">MDESSASANPRSCVLPDKSLPSGSNDFANNASADKAMLPDLQETHADNAKLMSKAMPPASNNNAMNNTCVLPNISASAAILSTHEMPDLPNSSSTVFNKSLSQKNQPLRPLQEENMVVIKRASRGRAAKGDPRLVRSLDLELLEIEADEVRRQLEEEKSKNKYLSNLIDDLKRQVSEVVVDLNTEQHTDPEVGRSTSHDLSPPKTSVLPPHRPPPRPPPRTTTMHHRPPQVPNNTGSQRRMHEKDNSGSSKLGLASCSPVRSTSKSRSSAPSKIEPLFPPLIHHSPSHQDHSLPSIRNTKQRSRGRKKSQRSSETKEFSTVTTLPEVNGTKENSPKRTQEQQQLTNGSNLQEQHQHHRGGRVREHGRGRVRNRHQQQQYQQQHDQRSQGKTKEITQHEDREDNHFQGSSSLQQSHRRSSSLRRVPGTRQMQQKEQQQSPELSHYEYENCDKSVSRDVFQSCQNDKHVLDSTTDEMNSSWEQQQHQAAAVASTSVKQETDNKSEGRKGRGRHHRRGRGKSRREKAIHNQQVPNED</sequence>
<feature type="region of interest" description="Disordered" evidence="2">
    <location>
        <begin position="1"/>
        <end position="33"/>
    </location>
</feature>
<protein>
    <submittedName>
        <fullName evidence="3">Uncharacterized protein</fullName>
    </submittedName>
</protein>
<feature type="compositionally biased region" description="Basic residues" evidence="2">
    <location>
        <begin position="507"/>
        <end position="523"/>
    </location>
</feature>
<evidence type="ECO:0000256" key="2">
    <source>
        <dbReference type="SAM" id="MobiDB-lite"/>
    </source>
</evidence>
<evidence type="ECO:0000256" key="1">
    <source>
        <dbReference type="SAM" id="Coils"/>
    </source>
</evidence>
<gene>
    <name evidence="3" type="ORF">MNOR_LOCUS24920</name>
</gene>
<dbReference type="EMBL" id="CAXKWB010023285">
    <property type="protein sequence ID" value="CAL4124989.1"/>
    <property type="molecule type" value="Genomic_DNA"/>
</dbReference>
<feature type="compositionally biased region" description="Basic and acidic residues" evidence="2">
    <location>
        <begin position="383"/>
        <end position="404"/>
    </location>
</feature>
<keyword evidence="1" id="KW-0175">Coiled coil</keyword>
<feature type="compositionally biased region" description="Polar residues" evidence="2">
    <location>
        <begin position="340"/>
        <end position="351"/>
    </location>
</feature>
<feature type="compositionally biased region" description="Basic and acidic residues" evidence="2">
    <location>
        <begin position="496"/>
        <end position="506"/>
    </location>
</feature>